<keyword evidence="2" id="KW-1185">Reference proteome</keyword>
<name>A0A103YL69_CYNCS</name>
<gene>
    <name evidence="1" type="ORF">Ccrd_010427</name>
</gene>
<organism evidence="1 2">
    <name type="scientific">Cynara cardunculus var. scolymus</name>
    <name type="common">Globe artichoke</name>
    <name type="synonym">Cynara scolymus</name>
    <dbReference type="NCBI Taxonomy" id="59895"/>
    <lineage>
        <taxon>Eukaryota</taxon>
        <taxon>Viridiplantae</taxon>
        <taxon>Streptophyta</taxon>
        <taxon>Embryophyta</taxon>
        <taxon>Tracheophyta</taxon>
        <taxon>Spermatophyta</taxon>
        <taxon>Magnoliopsida</taxon>
        <taxon>eudicotyledons</taxon>
        <taxon>Gunneridae</taxon>
        <taxon>Pentapetalae</taxon>
        <taxon>asterids</taxon>
        <taxon>campanulids</taxon>
        <taxon>Asterales</taxon>
        <taxon>Asteraceae</taxon>
        <taxon>Carduoideae</taxon>
        <taxon>Cardueae</taxon>
        <taxon>Carduinae</taxon>
        <taxon>Cynara</taxon>
    </lineage>
</organism>
<comment type="caution">
    <text evidence="1">The sequence shown here is derived from an EMBL/GenBank/DDBJ whole genome shotgun (WGS) entry which is preliminary data.</text>
</comment>
<accession>A0A103YL69</accession>
<dbReference type="Gramene" id="KVI11164">
    <property type="protein sequence ID" value="KVI11164"/>
    <property type="gene ID" value="Ccrd_010427"/>
</dbReference>
<dbReference type="EMBL" id="LEKV01000871">
    <property type="protein sequence ID" value="KVI11164.1"/>
    <property type="molecule type" value="Genomic_DNA"/>
</dbReference>
<sequence length="115" mass="13081">MVIPKDERQNTSVKVGATASLRQLGVDASERIMQAESLPMEMFCCLWYFLLSYSLSHSIEISVEIRNQVEKESTTTSTEAMKREVTDLVLPLKDLEKSDDKDDNHNDIVSLIILF</sequence>
<evidence type="ECO:0000313" key="1">
    <source>
        <dbReference type="EMBL" id="KVI11164.1"/>
    </source>
</evidence>
<dbReference type="Proteomes" id="UP000243975">
    <property type="component" value="Unassembled WGS sequence"/>
</dbReference>
<evidence type="ECO:0000313" key="2">
    <source>
        <dbReference type="Proteomes" id="UP000243975"/>
    </source>
</evidence>
<protein>
    <submittedName>
        <fullName evidence="1">Uncharacterized protein</fullName>
    </submittedName>
</protein>
<proteinExistence type="predicted"/>
<reference evidence="1 2" key="1">
    <citation type="journal article" date="2016" name="Sci. Rep.">
        <title>The genome sequence of the outbreeding globe artichoke constructed de novo incorporating a phase-aware low-pass sequencing strategy of F1 progeny.</title>
        <authorList>
            <person name="Scaglione D."/>
            <person name="Reyes-Chin-Wo S."/>
            <person name="Acquadro A."/>
            <person name="Froenicke L."/>
            <person name="Portis E."/>
            <person name="Beitel C."/>
            <person name="Tirone M."/>
            <person name="Mauro R."/>
            <person name="Lo Monaco A."/>
            <person name="Mauromicale G."/>
            <person name="Faccioli P."/>
            <person name="Cattivelli L."/>
            <person name="Rieseberg L."/>
            <person name="Michelmore R."/>
            <person name="Lanteri S."/>
        </authorList>
    </citation>
    <scope>NUCLEOTIDE SEQUENCE [LARGE SCALE GENOMIC DNA]</scope>
    <source>
        <strain evidence="1">2C</strain>
    </source>
</reference>
<dbReference type="AlphaFoldDB" id="A0A103YL69"/>